<dbReference type="AlphaFoldDB" id="A0AAD7WMS7"/>
<evidence type="ECO:0000256" key="1">
    <source>
        <dbReference type="SAM" id="MobiDB-lite"/>
    </source>
</evidence>
<gene>
    <name evidence="2" type="ORF">AAFF_G00367250</name>
</gene>
<comment type="caution">
    <text evidence="2">The sequence shown here is derived from an EMBL/GenBank/DDBJ whole genome shotgun (WGS) entry which is preliminary data.</text>
</comment>
<proteinExistence type="predicted"/>
<dbReference type="EMBL" id="JAINUG010000063">
    <property type="protein sequence ID" value="KAJ8402642.1"/>
    <property type="molecule type" value="Genomic_DNA"/>
</dbReference>
<dbReference type="Proteomes" id="UP001221898">
    <property type="component" value="Unassembled WGS sequence"/>
</dbReference>
<name>A0AAD7WMS7_9TELE</name>
<accession>A0AAD7WMS7</accession>
<organism evidence="2 3">
    <name type="scientific">Aldrovandia affinis</name>
    <dbReference type="NCBI Taxonomy" id="143900"/>
    <lineage>
        <taxon>Eukaryota</taxon>
        <taxon>Metazoa</taxon>
        <taxon>Chordata</taxon>
        <taxon>Craniata</taxon>
        <taxon>Vertebrata</taxon>
        <taxon>Euteleostomi</taxon>
        <taxon>Actinopterygii</taxon>
        <taxon>Neopterygii</taxon>
        <taxon>Teleostei</taxon>
        <taxon>Notacanthiformes</taxon>
        <taxon>Halosauridae</taxon>
        <taxon>Aldrovandia</taxon>
    </lineage>
</organism>
<feature type="region of interest" description="Disordered" evidence="1">
    <location>
        <begin position="1"/>
        <end position="65"/>
    </location>
</feature>
<protein>
    <submittedName>
        <fullName evidence="2">Uncharacterized protein</fullName>
    </submittedName>
</protein>
<sequence>MEGDAKVPPTHVGIPSHTRPQHYPHSLSSVTCRRRYDDGGGKGTRRSGRLQVAKEKKEEEENGENVWKKTDRTLFLQREREMVERKIVPEWELEVKRQSTELEGDICAK</sequence>
<keyword evidence="3" id="KW-1185">Reference proteome</keyword>
<evidence type="ECO:0000313" key="3">
    <source>
        <dbReference type="Proteomes" id="UP001221898"/>
    </source>
</evidence>
<reference evidence="2" key="1">
    <citation type="journal article" date="2023" name="Science">
        <title>Genome structures resolve the early diversification of teleost fishes.</title>
        <authorList>
            <person name="Parey E."/>
            <person name="Louis A."/>
            <person name="Montfort J."/>
            <person name="Bouchez O."/>
            <person name="Roques C."/>
            <person name="Iampietro C."/>
            <person name="Lluch J."/>
            <person name="Castinel A."/>
            <person name="Donnadieu C."/>
            <person name="Desvignes T."/>
            <person name="Floi Bucao C."/>
            <person name="Jouanno E."/>
            <person name="Wen M."/>
            <person name="Mejri S."/>
            <person name="Dirks R."/>
            <person name="Jansen H."/>
            <person name="Henkel C."/>
            <person name="Chen W.J."/>
            <person name="Zahm M."/>
            <person name="Cabau C."/>
            <person name="Klopp C."/>
            <person name="Thompson A.W."/>
            <person name="Robinson-Rechavi M."/>
            <person name="Braasch I."/>
            <person name="Lecointre G."/>
            <person name="Bobe J."/>
            <person name="Postlethwait J.H."/>
            <person name="Berthelot C."/>
            <person name="Roest Crollius H."/>
            <person name="Guiguen Y."/>
        </authorList>
    </citation>
    <scope>NUCLEOTIDE SEQUENCE</scope>
    <source>
        <strain evidence="2">NC1722</strain>
    </source>
</reference>
<evidence type="ECO:0000313" key="2">
    <source>
        <dbReference type="EMBL" id="KAJ8402642.1"/>
    </source>
</evidence>